<reference evidence="1 2" key="1">
    <citation type="submission" date="2013-10" db="EMBL/GenBank/DDBJ databases">
        <authorList>
            <person name="Manrique M."/>
        </authorList>
    </citation>
    <scope>NUCLEOTIDE SEQUENCE [LARGE SCALE GENOMIC DNA]</scope>
    <source>
        <strain evidence="1 2">IM386</strain>
    </source>
</reference>
<dbReference type="AlphaFoldDB" id="A0AAV2W0Y0"/>
<gene>
    <name evidence="1" type="ORF">BANIM336_00543</name>
</gene>
<comment type="caution">
    <text evidence="1">The sequence shown here is derived from an EMBL/GenBank/DDBJ whole genome shotgun (WGS) entry which is preliminary data.</text>
</comment>
<dbReference type="EMBL" id="CBUQ010000005">
    <property type="protein sequence ID" value="CDI67234.1"/>
    <property type="molecule type" value="Genomic_DNA"/>
</dbReference>
<proteinExistence type="predicted"/>
<organism evidence="1 2">
    <name type="scientific">Bifidobacterium animalis subsp. animalis IM386</name>
    <dbReference type="NCBI Taxonomy" id="1402194"/>
    <lineage>
        <taxon>Bacteria</taxon>
        <taxon>Bacillati</taxon>
        <taxon>Actinomycetota</taxon>
        <taxon>Actinomycetes</taxon>
        <taxon>Bifidobacteriales</taxon>
        <taxon>Bifidobacteriaceae</taxon>
        <taxon>Bifidobacterium</taxon>
    </lineage>
</organism>
<evidence type="ECO:0000313" key="1">
    <source>
        <dbReference type="EMBL" id="CDI67234.1"/>
    </source>
</evidence>
<dbReference type="Proteomes" id="UP000035645">
    <property type="component" value="Unassembled WGS sequence"/>
</dbReference>
<sequence>MIHQLKLVLSVLANQLSAAVDEVNENNVAPLVTMRQITELMRLVMGAIFQLKRGSDKPDENRRVLENLLASLRQIAGDERVAMDGRNAAVATLQYRTTASTIAQIEAIAGARTGSGVR</sequence>
<accession>A0AAV2W0Y0</accession>
<protein>
    <submittedName>
        <fullName evidence="1">Uncharacterized protein</fullName>
    </submittedName>
</protein>
<evidence type="ECO:0000313" key="2">
    <source>
        <dbReference type="Proteomes" id="UP000035645"/>
    </source>
</evidence>
<dbReference type="RefSeq" id="WP_014697117.1">
    <property type="nucleotide sequence ID" value="NZ_CBUQ010000005.1"/>
</dbReference>
<reference evidence="1 2" key="2">
    <citation type="submission" date="2015-01" db="EMBL/GenBank/DDBJ databases">
        <title>Genome sequence of a Bifidobacterium animalis strain.</title>
        <authorList>
            <person name="Bogovic-Matijasic B."/>
            <person name="Hacin B."/>
            <person name="Citar M."/>
            <person name="Svigelj K."/>
            <person name="Stempelj M."/>
            <person name="Rogelj I."/>
        </authorList>
    </citation>
    <scope>NUCLEOTIDE SEQUENCE [LARGE SCALE GENOMIC DNA]</scope>
    <source>
        <strain evidence="1 2">IM386</strain>
    </source>
</reference>
<name>A0AAV2W0Y0_9BIFI</name>